<comment type="similarity">
    <text evidence="1">Belongs to the AfsR/DnrI/RedD regulatory family.</text>
</comment>
<dbReference type="InterPro" id="IPR005158">
    <property type="entry name" value="BTAD"/>
</dbReference>
<dbReference type="InterPro" id="IPR036388">
    <property type="entry name" value="WH-like_DNA-bd_sf"/>
</dbReference>
<dbReference type="Gene3D" id="3.40.50.300">
    <property type="entry name" value="P-loop containing nucleotide triphosphate hydrolases"/>
    <property type="match status" value="1"/>
</dbReference>
<dbReference type="STRING" id="310780.SAMN05216267_1002201"/>
<keyword evidence="4 6" id="KW-0238">DNA-binding</keyword>
<accession>A0A1H8EH43</accession>
<dbReference type="Gene3D" id="1.10.10.10">
    <property type="entry name" value="Winged helix-like DNA-binding domain superfamily/Winged helix DNA-binding domain"/>
    <property type="match status" value="1"/>
</dbReference>
<evidence type="ECO:0000259" key="7">
    <source>
        <dbReference type="PROSITE" id="PS51755"/>
    </source>
</evidence>
<proteinExistence type="inferred from homology"/>
<dbReference type="GO" id="GO:0000160">
    <property type="term" value="P:phosphorelay signal transduction system"/>
    <property type="evidence" value="ECO:0007669"/>
    <property type="project" value="UniProtKB-KW"/>
</dbReference>
<keyword evidence="2" id="KW-0902">Two-component regulatory system</keyword>
<dbReference type="Pfam" id="PF03704">
    <property type="entry name" value="BTAD"/>
    <property type="match status" value="1"/>
</dbReference>
<dbReference type="Proteomes" id="UP000181951">
    <property type="component" value="Unassembled WGS sequence"/>
</dbReference>
<dbReference type="Gene3D" id="1.25.40.10">
    <property type="entry name" value="Tetratricopeptide repeat domain"/>
    <property type="match status" value="3"/>
</dbReference>
<dbReference type="EMBL" id="FODD01000002">
    <property type="protein sequence ID" value="SEN18726.1"/>
    <property type="molecule type" value="Genomic_DNA"/>
</dbReference>
<dbReference type="RefSeq" id="WP_075016143.1">
    <property type="nucleotide sequence ID" value="NZ_FODD01000002.1"/>
</dbReference>
<dbReference type="InterPro" id="IPR016032">
    <property type="entry name" value="Sig_transdc_resp-reg_C-effctor"/>
</dbReference>
<dbReference type="SUPFAM" id="SSF52540">
    <property type="entry name" value="P-loop containing nucleoside triphosphate hydrolases"/>
    <property type="match status" value="1"/>
</dbReference>
<keyword evidence="5" id="KW-0804">Transcription</keyword>
<dbReference type="PANTHER" id="PTHR35807:SF1">
    <property type="entry name" value="TRANSCRIPTIONAL REGULATOR REDD"/>
    <property type="match status" value="1"/>
</dbReference>
<feature type="DNA-binding region" description="OmpR/PhoB-type" evidence="6">
    <location>
        <begin position="1"/>
        <end position="97"/>
    </location>
</feature>
<gene>
    <name evidence="8" type="ORF">SAMN05216267_1002201</name>
</gene>
<name>A0A1H8EH43_9ACTN</name>
<reference evidence="8 9" key="1">
    <citation type="submission" date="2016-10" db="EMBL/GenBank/DDBJ databases">
        <authorList>
            <person name="de Groot N.N."/>
        </authorList>
    </citation>
    <scope>NUCLEOTIDE SEQUENCE [LARGE SCALE GENOMIC DNA]</scope>
    <source>
        <strain evidence="8 9">CGMCC 4.2026</strain>
    </source>
</reference>
<evidence type="ECO:0000256" key="5">
    <source>
        <dbReference type="ARBA" id="ARBA00023163"/>
    </source>
</evidence>
<dbReference type="InterPro" id="IPR001867">
    <property type="entry name" value="OmpR/PhoB-type_DNA-bd"/>
</dbReference>
<dbReference type="PROSITE" id="PS51755">
    <property type="entry name" value="OMPR_PHOB"/>
    <property type="match status" value="1"/>
</dbReference>
<dbReference type="AlphaFoldDB" id="A0A1H8EH43"/>
<dbReference type="InterPro" id="IPR011990">
    <property type="entry name" value="TPR-like_helical_dom_sf"/>
</dbReference>
<dbReference type="GO" id="GO:0043531">
    <property type="term" value="F:ADP binding"/>
    <property type="evidence" value="ECO:0007669"/>
    <property type="project" value="InterPro"/>
</dbReference>
<evidence type="ECO:0000313" key="8">
    <source>
        <dbReference type="EMBL" id="SEN18726.1"/>
    </source>
</evidence>
<evidence type="ECO:0000256" key="6">
    <source>
        <dbReference type="PROSITE-ProRule" id="PRU01091"/>
    </source>
</evidence>
<evidence type="ECO:0000256" key="3">
    <source>
        <dbReference type="ARBA" id="ARBA00023015"/>
    </source>
</evidence>
<dbReference type="PANTHER" id="PTHR35807">
    <property type="entry name" value="TRANSCRIPTIONAL REGULATOR REDD-RELATED"/>
    <property type="match status" value="1"/>
</dbReference>
<dbReference type="InterPro" id="IPR051677">
    <property type="entry name" value="AfsR-DnrI-RedD_regulator"/>
</dbReference>
<keyword evidence="3" id="KW-0805">Transcription regulation</keyword>
<dbReference type="SMART" id="SM01043">
    <property type="entry name" value="BTAD"/>
    <property type="match status" value="1"/>
</dbReference>
<dbReference type="InterPro" id="IPR027417">
    <property type="entry name" value="P-loop_NTPase"/>
</dbReference>
<dbReference type="SUPFAM" id="SSF46894">
    <property type="entry name" value="C-terminal effector domain of the bipartite response regulators"/>
    <property type="match status" value="1"/>
</dbReference>
<protein>
    <submittedName>
        <fullName evidence="8">DNA-binding transcriptional activator of the SARP family</fullName>
    </submittedName>
</protein>
<sequence>MRPAGHLRFNVLGPLEGWCGEERLRLGGVIQERVLTTLLLEPGRVLPVSRLVASAWEDEPPATSSHQVRKAVAVLRQRIPQGDQVLVTDGPGYRAVLAEGQLDLVEFSTLTSTARDAAAAGRTGEAVGALREALALWRGPVLSGAGGPVIEAAATAMEERRLAAQEQLFELRLALGEAPDLVVDLRESVARHPLRETLRGQLMIALYRSGRQAEALEEFARVRELLAEELGVGPGAPLAALHEGILRESPELAAPRPAVAAPAPPPPPPAVPPCMLPYDVPGFTGRKRELRQILDLAHRGGTPIIAIDGMGGSGKTSLATRAAHLLSADYPQGQLYVDLRAYAAEEDPVAPINAMGAMLRALGVPEERIPDTAVGRTELWRRAVSGQRLLIFVDNASSAADVRSLIPVGTSGCLLLVTARRRLFDLDGAEWISLGVLAPEESADIIAEALGAERVAGEPQAAAELARLCGHLPLALRIAVARLGNRPRWTVQYMVDRLRDETRRLDELSVGERSVAATLRLSYQALDEETRAAFRLLALHPGSSIDAYAAGALLGGPARDGEDVLELLLDVHLVQQPEIGLYAYHDLVGTFARRLVGGIAEDGVAAAVERVLDYYFTVTERACSTLFPGRRDIVTGLKASDVDVPDVQDTDAARAWFAREQNTLMAVVGLAAHRGHDRYAVCLARNLAFYLNAHGLLDDFESVCRSAVAAARRLGDDQLLGVSLANLGIAYWELGRFTLGIEVAAEGRDVATRMGDVATRAHSDSTLGLYKSLLGRFPEALDHLTAAVDGERELGLRRAEAESLTVLSTLFEQWGRYAEAATAARRALLLCRELGRHENEFVATVDLAMAQAGVGDWAEAEALLARARVMCDDTREPGMVALTMALSADVADRLGHAEQAGGYAGAALEHAAASASPLRRVKVENMIGRLFHRRGQHADARVLHLRAWEGAAELGYLPEEAYARLGLAHVCEALGDPAAAGHLAVSEGLFADMGVPADRRRR</sequence>
<dbReference type="SMART" id="SM00862">
    <property type="entry name" value="Trans_reg_C"/>
    <property type="match status" value="1"/>
</dbReference>
<dbReference type="SUPFAM" id="SSF48452">
    <property type="entry name" value="TPR-like"/>
    <property type="match status" value="3"/>
</dbReference>
<dbReference type="GO" id="GO:0006355">
    <property type="term" value="P:regulation of DNA-templated transcription"/>
    <property type="evidence" value="ECO:0007669"/>
    <property type="project" value="InterPro"/>
</dbReference>
<evidence type="ECO:0000256" key="2">
    <source>
        <dbReference type="ARBA" id="ARBA00023012"/>
    </source>
</evidence>
<feature type="domain" description="OmpR/PhoB-type" evidence="7">
    <location>
        <begin position="1"/>
        <end position="97"/>
    </location>
</feature>
<dbReference type="CDD" id="cd15831">
    <property type="entry name" value="BTAD"/>
    <property type="match status" value="1"/>
</dbReference>
<dbReference type="PRINTS" id="PR00364">
    <property type="entry name" value="DISEASERSIST"/>
</dbReference>
<organism evidence="8 9">
    <name type="scientific">Actinacidiphila rubida</name>
    <dbReference type="NCBI Taxonomy" id="310780"/>
    <lineage>
        <taxon>Bacteria</taxon>
        <taxon>Bacillati</taxon>
        <taxon>Actinomycetota</taxon>
        <taxon>Actinomycetes</taxon>
        <taxon>Kitasatosporales</taxon>
        <taxon>Streptomycetaceae</taxon>
        <taxon>Actinacidiphila</taxon>
    </lineage>
</organism>
<evidence type="ECO:0000256" key="1">
    <source>
        <dbReference type="ARBA" id="ARBA00005820"/>
    </source>
</evidence>
<evidence type="ECO:0000313" key="9">
    <source>
        <dbReference type="Proteomes" id="UP000181951"/>
    </source>
</evidence>
<keyword evidence="9" id="KW-1185">Reference proteome</keyword>
<evidence type="ECO:0000256" key="4">
    <source>
        <dbReference type="ARBA" id="ARBA00023125"/>
    </source>
</evidence>
<dbReference type="GO" id="GO:0003677">
    <property type="term" value="F:DNA binding"/>
    <property type="evidence" value="ECO:0007669"/>
    <property type="project" value="UniProtKB-UniRule"/>
</dbReference>